<feature type="region of interest" description="Disordered" evidence="3">
    <location>
        <begin position="1"/>
        <end position="20"/>
    </location>
</feature>
<evidence type="ECO:0000256" key="3">
    <source>
        <dbReference type="SAM" id="MobiDB-lite"/>
    </source>
</evidence>
<dbReference type="SUPFAM" id="SSF53383">
    <property type="entry name" value="PLP-dependent transferases"/>
    <property type="match status" value="1"/>
</dbReference>
<name>A0ABU6XTF0_9FABA</name>
<gene>
    <name evidence="5" type="ORF">PIB30_090739</name>
</gene>
<evidence type="ECO:0000313" key="5">
    <source>
        <dbReference type="EMBL" id="MED6201004.1"/>
    </source>
</evidence>
<comment type="cofactor">
    <cofactor evidence="1">
        <name>pyridoxal 5'-phosphate</name>
        <dbReference type="ChEBI" id="CHEBI:597326"/>
    </cofactor>
</comment>
<organism evidence="5 6">
    <name type="scientific">Stylosanthes scabra</name>
    <dbReference type="NCBI Taxonomy" id="79078"/>
    <lineage>
        <taxon>Eukaryota</taxon>
        <taxon>Viridiplantae</taxon>
        <taxon>Streptophyta</taxon>
        <taxon>Embryophyta</taxon>
        <taxon>Tracheophyta</taxon>
        <taxon>Spermatophyta</taxon>
        <taxon>Magnoliopsida</taxon>
        <taxon>eudicotyledons</taxon>
        <taxon>Gunneridae</taxon>
        <taxon>Pentapetalae</taxon>
        <taxon>rosids</taxon>
        <taxon>fabids</taxon>
        <taxon>Fabales</taxon>
        <taxon>Fabaceae</taxon>
        <taxon>Papilionoideae</taxon>
        <taxon>50 kb inversion clade</taxon>
        <taxon>dalbergioids sensu lato</taxon>
        <taxon>Dalbergieae</taxon>
        <taxon>Pterocarpus clade</taxon>
        <taxon>Stylosanthes</taxon>
    </lineage>
</organism>
<evidence type="ECO:0000259" key="4">
    <source>
        <dbReference type="Pfam" id="PF01212"/>
    </source>
</evidence>
<protein>
    <recommendedName>
        <fullName evidence="4">Aromatic amino acid beta-eliminating lyase/threonine aldolase domain-containing protein</fullName>
    </recommendedName>
</protein>
<comment type="caution">
    <text evidence="5">The sequence shown here is derived from an EMBL/GenBank/DDBJ whole genome shotgun (WGS) entry which is preliminary data.</text>
</comment>
<dbReference type="Gene3D" id="3.90.1150.10">
    <property type="entry name" value="Aspartate Aminotransferase, domain 1"/>
    <property type="match status" value="1"/>
</dbReference>
<dbReference type="Pfam" id="PF01212">
    <property type="entry name" value="Beta_elim_lyase"/>
    <property type="match status" value="1"/>
</dbReference>
<reference evidence="5 6" key="1">
    <citation type="journal article" date="2023" name="Plants (Basel)">
        <title>Bridging the Gap: Combining Genomics and Transcriptomics Approaches to Understand Stylosanthes scabra, an Orphan Legume from the Brazilian Caatinga.</title>
        <authorList>
            <person name="Ferreira-Neto J.R.C."/>
            <person name="da Silva M.D."/>
            <person name="Binneck E."/>
            <person name="de Melo N.F."/>
            <person name="da Silva R.H."/>
            <person name="de Melo A.L.T.M."/>
            <person name="Pandolfi V."/>
            <person name="Bustamante F.O."/>
            <person name="Brasileiro-Vidal A.C."/>
            <person name="Benko-Iseppon A.M."/>
        </authorList>
    </citation>
    <scope>NUCLEOTIDE SEQUENCE [LARGE SCALE GENOMIC DNA]</scope>
    <source>
        <tissue evidence="5">Leaves</tissue>
    </source>
</reference>
<dbReference type="InterPro" id="IPR001597">
    <property type="entry name" value="ArAA_b-elim_lyase/Thr_aldolase"/>
</dbReference>
<dbReference type="Proteomes" id="UP001341840">
    <property type="component" value="Unassembled WGS sequence"/>
</dbReference>
<accession>A0ABU6XTF0</accession>
<evidence type="ECO:0000256" key="2">
    <source>
        <dbReference type="ARBA" id="ARBA00022898"/>
    </source>
</evidence>
<proteinExistence type="predicted"/>
<dbReference type="InterPro" id="IPR015424">
    <property type="entry name" value="PyrdxlP-dep_Trfase"/>
</dbReference>
<dbReference type="PANTHER" id="PTHR48097:SF15">
    <property type="entry name" value="L-ALLO-THREONINE ALDOLASE-LIKE PROTEIN"/>
    <property type="match status" value="1"/>
</dbReference>
<keyword evidence="6" id="KW-1185">Reference proteome</keyword>
<evidence type="ECO:0000313" key="6">
    <source>
        <dbReference type="Proteomes" id="UP001341840"/>
    </source>
</evidence>
<dbReference type="PANTHER" id="PTHR48097">
    <property type="entry name" value="L-THREONINE ALDOLASE-RELATED"/>
    <property type="match status" value="1"/>
</dbReference>
<evidence type="ECO:0000256" key="1">
    <source>
        <dbReference type="ARBA" id="ARBA00001933"/>
    </source>
</evidence>
<feature type="domain" description="Aromatic amino acid beta-eliminating lyase/threonine aldolase" evidence="4">
    <location>
        <begin position="43"/>
        <end position="101"/>
    </location>
</feature>
<sequence>MDTAEFMDLSSDDEGGEAGSRAVHFDSDVASDAKQLNQENDHKKVRQVGILCADALVALHENLPKLESDHKKARLMDDGLNKIQGLRVDTSSLETNIIYIEIEEFSGAAKLCKN</sequence>
<dbReference type="EMBL" id="JASCZI010213219">
    <property type="protein sequence ID" value="MED6201004.1"/>
    <property type="molecule type" value="Genomic_DNA"/>
</dbReference>
<dbReference type="InterPro" id="IPR015422">
    <property type="entry name" value="PyrdxlP-dep_Trfase_small"/>
</dbReference>
<keyword evidence="2" id="KW-0663">Pyridoxal phosphate</keyword>